<sequence length="67" mass="8100">MYDAINITSVNHDTLNNIDITKNNYFDNIIYNSLYDNDYYFYPFFLNLSYKNNISEQLCYPIETFSK</sequence>
<keyword evidence="2" id="KW-1185">Reference proteome</keyword>
<name>R4K3U0_CLOPA</name>
<dbReference type="Proteomes" id="UP000013523">
    <property type="component" value="Chromosome"/>
</dbReference>
<proteinExistence type="predicted"/>
<dbReference type="STRING" id="86416.Clopa_2385"/>
<evidence type="ECO:0000313" key="2">
    <source>
        <dbReference type="Proteomes" id="UP000013523"/>
    </source>
</evidence>
<accession>R4K3U0</accession>
<dbReference type="AlphaFoldDB" id="R4K3U0"/>
<dbReference type="KEGG" id="cpas:Clopa_2385"/>
<protein>
    <submittedName>
        <fullName evidence="1">Uncharacterized protein</fullName>
    </submittedName>
</protein>
<organism evidence="1 2">
    <name type="scientific">Clostridium pasteurianum BC1</name>
    <dbReference type="NCBI Taxonomy" id="86416"/>
    <lineage>
        <taxon>Bacteria</taxon>
        <taxon>Bacillati</taxon>
        <taxon>Bacillota</taxon>
        <taxon>Clostridia</taxon>
        <taxon>Eubacteriales</taxon>
        <taxon>Clostridiaceae</taxon>
        <taxon>Clostridium</taxon>
    </lineage>
</organism>
<dbReference type="OrthoDB" id="9971944at2"/>
<dbReference type="RefSeq" id="WP_015615552.1">
    <property type="nucleotide sequence ID" value="NC_021182.1"/>
</dbReference>
<dbReference type="EMBL" id="CP003261">
    <property type="protein sequence ID" value="AGK97248.1"/>
    <property type="molecule type" value="Genomic_DNA"/>
</dbReference>
<evidence type="ECO:0000313" key="1">
    <source>
        <dbReference type="EMBL" id="AGK97248.1"/>
    </source>
</evidence>
<dbReference type="HOGENOM" id="CLU_2804906_0_0_9"/>
<gene>
    <name evidence="1" type="ORF">Clopa_2385</name>
</gene>
<dbReference type="PATRIC" id="fig|86416.3.peg.2367"/>
<reference evidence="1 2" key="1">
    <citation type="submission" date="2012-01" db="EMBL/GenBank/DDBJ databases">
        <title>Complete sequence of chromosome of Clostridium pasteurianum BC1.</title>
        <authorList>
            <consortium name="US DOE Joint Genome Institute"/>
            <person name="Lucas S."/>
            <person name="Han J."/>
            <person name="Lapidus A."/>
            <person name="Cheng J.-F."/>
            <person name="Goodwin L."/>
            <person name="Pitluck S."/>
            <person name="Peters L."/>
            <person name="Mikhailova N."/>
            <person name="Teshima H."/>
            <person name="Detter J.C."/>
            <person name="Han C."/>
            <person name="Tapia R."/>
            <person name="Land M."/>
            <person name="Hauser L."/>
            <person name="Kyrpides N."/>
            <person name="Ivanova N."/>
            <person name="Pagani I."/>
            <person name="Dunn J."/>
            <person name="Taghavi S."/>
            <person name="Francis A."/>
            <person name="van der Lelie D."/>
            <person name="Woyke T."/>
        </authorList>
    </citation>
    <scope>NUCLEOTIDE SEQUENCE [LARGE SCALE GENOMIC DNA]</scope>
    <source>
        <strain evidence="1 2">BC1</strain>
    </source>
</reference>